<evidence type="ECO:0000313" key="3">
    <source>
        <dbReference type="Proteomes" id="UP000437736"/>
    </source>
</evidence>
<evidence type="ECO:0000256" key="1">
    <source>
        <dbReference type="SAM" id="MobiDB-lite"/>
    </source>
</evidence>
<reference evidence="2 3" key="1">
    <citation type="submission" date="2019-11" db="EMBL/GenBank/DDBJ databases">
        <title>Acidiferrimicrobium australis gen. nov., sp. nov., an acidophilic and obligately heterotrophic, member of the Actinobacteria that catalyses dissimilatory oxido- reduction of iron isolated from metal-rich acidic water in Chile.</title>
        <authorList>
            <person name="Gonzalez D."/>
            <person name="Huber K."/>
            <person name="Hedrich S."/>
            <person name="Rojas-Villalobos C."/>
            <person name="Quatrini R."/>
            <person name="Dinamarca M.A."/>
            <person name="Schwarz A."/>
            <person name="Canales C."/>
            <person name="Nancucheo I."/>
        </authorList>
    </citation>
    <scope>NUCLEOTIDE SEQUENCE [LARGE SCALE GENOMIC DNA]</scope>
    <source>
        <strain evidence="2 3">USS-CCA1</strain>
    </source>
</reference>
<comment type="caution">
    <text evidence="2">The sequence shown here is derived from an EMBL/GenBank/DDBJ whole genome shotgun (WGS) entry which is preliminary data.</text>
</comment>
<keyword evidence="3" id="KW-1185">Reference proteome</keyword>
<sequence>MDGVDHDRHPGGRGAPRPARPHVGDGRHEKEDGVDGDGVVDRELSFAGPPALGGAEDAGSNRIKKPVRYVPDRVEAAVLDIGRRNEFPTRIVPRAHSRGAVAGSHCVNELAGRRLQDGDNVAVATGAVLSDPVPGPGHAKTFEKIDLDPFIEQTTVVHSVRAGYAAFLDPARVLDAKRIITAGEPHSAGTQHGFTYNAAQ</sequence>
<accession>A0ABW9QRA2</accession>
<gene>
    <name evidence="2" type="ORF">GHK86_06470</name>
</gene>
<evidence type="ECO:0008006" key="4">
    <source>
        <dbReference type="Google" id="ProtNLM"/>
    </source>
</evidence>
<organism evidence="2 3">
    <name type="scientific">Acidiferrimicrobium australe</name>
    <dbReference type="NCBI Taxonomy" id="2664430"/>
    <lineage>
        <taxon>Bacteria</taxon>
        <taxon>Bacillati</taxon>
        <taxon>Actinomycetota</taxon>
        <taxon>Acidimicrobiia</taxon>
        <taxon>Acidimicrobiales</taxon>
        <taxon>Acidimicrobiaceae</taxon>
        <taxon>Acidiferrimicrobium</taxon>
    </lineage>
</organism>
<protein>
    <recommendedName>
        <fullName evidence="4">Alcohol dehydrogenase catalytic domain-containing protein</fullName>
    </recommendedName>
</protein>
<dbReference type="Proteomes" id="UP000437736">
    <property type="component" value="Unassembled WGS sequence"/>
</dbReference>
<feature type="region of interest" description="Disordered" evidence="1">
    <location>
        <begin position="1"/>
        <end position="37"/>
    </location>
</feature>
<proteinExistence type="predicted"/>
<feature type="compositionally biased region" description="Basic and acidic residues" evidence="1">
    <location>
        <begin position="1"/>
        <end position="10"/>
    </location>
</feature>
<feature type="compositionally biased region" description="Basic and acidic residues" evidence="1">
    <location>
        <begin position="22"/>
        <end position="37"/>
    </location>
</feature>
<dbReference type="EMBL" id="WJHE01000279">
    <property type="protein sequence ID" value="MST32365.1"/>
    <property type="molecule type" value="Genomic_DNA"/>
</dbReference>
<name>A0ABW9QRA2_9ACTN</name>
<evidence type="ECO:0000313" key="2">
    <source>
        <dbReference type="EMBL" id="MST32365.1"/>
    </source>
</evidence>